<evidence type="ECO:0000313" key="2">
    <source>
        <dbReference type="Proteomes" id="UP001629392"/>
    </source>
</evidence>
<name>A0ABW9EHJ8_9BURK</name>
<comment type="caution">
    <text evidence="1">The sequence shown here is derived from an EMBL/GenBank/DDBJ whole genome shotgun (WGS) entry which is preliminary data.</text>
</comment>
<proteinExistence type="predicted"/>
<sequence length="101" mass="10642">MTAATTKDDGKTASTAAVKTAGKAVGHAAENAGGWPVDDITGLARRLPEVDPARYFDGQAKEAFQQSLMRWPVLARLMKLVPAEEADALAGHDPAQKVALE</sequence>
<evidence type="ECO:0000313" key="1">
    <source>
        <dbReference type="EMBL" id="MFM0718530.1"/>
    </source>
</evidence>
<dbReference type="RefSeq" id="WP_408154452.1">
    <property type="nucleotide sequence ID" value="NZ_JAQQCL010000014.1"/>
</dbReference>
<keyword evidence="2" id="KW-1185">Reference proteome</keyword>
<reference evidence="1 2" key="1">
    <citation type="journal article" date="2024" name="Chem. Sci.">
        <title>Discovery of megapolipeptins by genome mining of a Burkholderiales bacteria collection.</title>
        <authorList>
            <person name="Paulo B.S."/>
            <person name="Recchia M.J.J."/>
            <person name="Lee S."/>
            <person name="Fergusson C.H."/>
            <person name="Romanowski S.B."/>
            <person name="Hernandez A."/>
            <person name="Krull N."/>
            <person name="Liu D.Y."/>
            <person name="Cavanagh H."/>
            <person name="Bos A."/>
            <person name="Gray C.A."/>
            <person name="Murphy B.T."/>
            <person name="Linington R.G."/>
            <person name="Eustaquio A.S."/>
        </authorList>
    </citation>
    <scope>NUCLEOTIDE SEQUENCE [LARGE SCALE GENOMIC DNA]</scope>
    <source>
        <strain evidence="1 2">RL17-350-BIC-E</strain>
    </source>
</reference>
<protein>
    <submittedName>
        <fullName evidence="1">Uncharacterized protein</fullName>
    </submittedName>
</protein>
<accession>A0ABW9EHJ8</accession>
<gene>
    <name evidence="1" type="ORF">PQQ73_19575</name>
</gene>
<dbReference type="Proteomes" id="UP001629392">
    <property type="component" value="Unassembled WGS sequence"/>
</dbReference>
<dbReference type="EMBL" id="JAQQCL010000014">
    <property type="protein sequence ID" value="MFM0718530.1"/>
    <property type="molecule type" value="Genomic_DNA"/>
</dbReference>
<organism evidence="1 2">
    <name type="scientific">Paraburkholderia strydomiana</name>
    <dbReference type="NCBI Taxonomy" id="1245417"/>
    <lineage>
        <taxon>Bacteria</taxon>
        <taxon>Pseudomonadati</taxon>
        <taxon>Pseudomonadota</taxon>
        <taxon>Betaproteobacteria</taxon>
        <taxon>Burkholderiales</taxon>
        <taxon>Burkholderiaceae</taxon>
        <taxon>Paraburkholderia</taxon>
    </lineage>
</organism>